<dbReference type="GO" id="GO:0006508">
    <property type="term" value="P:proteolysis"/>
    <property type="evidence" value="ECO:0007669"/>
    <property type="project" value="UniProtKB-KW"/>
</dbReference>
<evidence type="ECO:0000256" key="7">
    <source>
        <dbReference type="RuleBase" id="RU368024"/>
    </source>
</evidence>
<dbReference type="RefSeq" id="XP_028880010.1">
    <property type="nucleotide sequence ID" value="XM_029028611.1"/>
</dbReference>
<dbReference type="Gene3D" id="2.130.10.120">
    <property type="entry name" value="Prolyl oligopeptidase, N-terminal domain"/>
    <property type="match status" value="1"/>
</dbReference>
<evidence type="ECO:0000256" key="2">
    <source>
        <dbReference type="ARBA" id="ARBA00005228"/>
    </source>
</evidence>
<dbReference type="AlphaFoldDB" id="A0A1X0NMH6"/>
<evidence type="ECO:0000259" key="8">
    <source>
        <dbReference type="Pfam" id="PF00326"/>
    </source>
</evidence>
<reference evidence="10 11" key="1">
    <citation type="submission" date="2017-03" db="EMBL/GenBank/DDBJ databases">
        <title>An alternative strategy for trypanosome survival in the mammalian bloodstream revealed through genome and transcriptome analysis of the ubiquitous bovine parasite Trypanosoma (Megatrypanum) theileri.</title>
        <authorList>
            <person name="Kelly S."/>
            <person name="Ivens A."/>
            <person name="Mott A."/>
            <person name="O'Neill E."/>
            <person name="Emms D."/>
            <person name="Macleod O."/>
            <person name="Voorheis P."/>
            <person name="Matthews J."/>
            <person name="Matthews K."/>
            <person name="Carrington M."/>
        </authorList>
    </citation>
    <scope>NUCLEOTIDE SEQUENCE [LARGE SCALE GENOMIC DNA]</scope>
    <source>
        <strain evidence="10">Edinburgh</strain>
    </source>
</reference>
<keyword evidence="4 7" id="KW-0378">Hydrolase</keyword>
<dbReference type="InterPro" id="IPR002470">
    <property type="entry name" value="Peptidase_S9A"/>
</dbReference>
<dbReference type="SUPFAM" id="SSF53474">
    <property type="entry name" value="alpha/beta-Hydrolases"/>
    <property type="match status" value="1"/>
</dbReference>
<keyword evidence="11" id="KW-1185">Reference proteome</keyword>
<evidence type="ECO:0000256" key="5">
    <source>
        <dbReference type="ARBA" id="ARBA00022825"/>
    </source>
</evidence>
<dbReference type="InterPro" id="IPR029058">
    <property type="entry name" value="AB_hydrolase_fold"/>
</dbReference>
<dbReference type="VEuPathDB" id="TriTrypDB:TM35_000311300"/>
<name>A0A1X0NMH6_9TRYP</name>
<comment type="function">
    <text evidence="6">Serine peptidase whose precise substrate specificity remains unclear. Does not cleave peptides after a arginine or lysine residue. Regulates trans-Golgi network morphology and sorting by regulating the membrane binding of the AP-1 complex. May play a role in the regulation of synaptic vesicle exocytosis.</text>
</comment>
<proteinExistence type="inferred from homology"/>
<evidence type="ECO:0000256" key="6">
    <source>
        <dbReference type="ARBA" id="ARBA00045448"/>
    </source>
</evidence>
<dbReference type="Gene3D" id="3.40.50.1820">
    <property type="entry name" value="alpha/beta hydrolase"/>
    <property type="match status" value="1"/>
</dbReference>
<keyword evidence="5 7" id="KW-0720">Serine protease</keyword>
<comment type="catalytic activity">
    <reaction evidence="1">
        <text>Hydrolysis of Pro-|-Xaa &gt;&gt; Ala-|-Xaa in oligopeptides.</text>
        <dbReference type="EC" id="3.4.21.26"/>
    </reaction>
</comment>
<dbReference type="Pfam" id="PF00326">
    <property type="entry name" value="Peptidase_S9"/>
    <property type="match status" value="1"/>
</dbReference>
<dbReference type="EMBL" id="NBCO01000031">
    <property type="protein sequence ID" value="ORC85944.1"/>
    <property type="molecule type" value="Genomic_DNA"/>
</dbReference>
<protein>
    <recommendedName>
        <fullName evidence="7">Prolyl endopeptidase</fullName>
        <ecNumber evidence="7">3.4.21.-</ecNumber>
    </recommendedName>
</protein>
<comment type="caution">
    <text evidence="10">The sequence shown here is derived from an EMBL/GenBank/DDBJ whole genome shotgun (WGS) entry which is preliminary data.</text>
</comment>
<accession>A0A1X0NMH6</accession>
<evidence type="ECO:0000256" key="1">
    <source>
        <dbReference type="ARBA" id="ARBA00001070"/>
    </source>
</evidence>
<dbReference type="InterPro" id="IPR001375">
    <property type="entry name" value="Peptidase_S9_cat"/>
</dbReference>
<evidence type="ECO:0000313" key="10">
    <source>
        <dbReference type="EMBL" id="ORC85944.1"/>
    </source>
</evidence>
<dbReference type="OrthoDB" id="248387at2759"/>
<comment type="similarity">
    <text evidence="2 7">Belongs to the peptidase S9A family.</text>
</comment>
<dbReference type="PRINTS" id="PR00862">
    <property type="entry name" value="PROLIGOPTASE"/>
</dbReference>
<dbReference type="Pfam" id="PF02897">
    <property type="entry name" value="Peptidase_S9_N"/>
    <property type="match status" value="1"/>
</dbReference>
<organism evidence="10 11">
    <name type="scientific">Trypanosoma theileri</name>
    <dbReference type="NCBI Taxonomy" id="67003"/>
    <lineage>
        <taxon>Eukaryota</taxon>
        <taxon>Discoba</taxon>
        <taxon>Euglenozoa</taxon>
        <taxon>Kinetoplastea</taxon>
        <taxon>Metakinetoplastina</taxon>
        <taxon>Trypanosomatida</taxon>
        <taxon>Trypanosomatidae</taxon>
        <taxon>Trypanosoma</taxon>
    </lineage>
</organism>
<dbReference type="PANTHER" id="PTHR11757">
    <property type="entry name" value="PROTEASE FAMILY S9A OLIGOPEPTIDASE"/>
    <property type="match status" value="1"/>
</dbReference>
<dbReference type="GO" id="GO:0004252">
    <property type="term" value="F:serine-type endopeptidase activity"/>
    <property type="evidence" value="ECO:0007669"/>
    <property type="project" value="UniProtKB-UniRule"/>
</dbReference>
<gene>
    <name evidence="10" type="ORF">TM35_000311300</name>
</gene>
<dbReference type="PANTHER" id="PTHR11757:SF19">
    <property type="entry name" value="PROLYL ENDOPEPTIDASE-LIKE"/>
    <property type="match status" value="1"/>
</dbReference>
<dbReference type="FunFam" id="3.40.50.1820:FF:000005">
    <property type="entry name" value="Prolyl endopeptidase"/>
    <property type="match status" value="1"/>
</dbReference>
<keyword evidence="3 7" id="KW-0645">Protease</keyword>
<feature type="domain" description="Peptidase S9A N-terminal" evidence="9">
    <location>
        <begin position="27"/>
        <end position="435"/>
    </location>
</feature>
<evidence type="ECO:0000256" key="4">
    <source>
        <dbReference type="ARBA" id="ARBA00022801"/>
    </source>
</evidence>
<sequence length="718" mass="81180">MSTKPTTSGPIAAHKDHEVIFGHVEGENRGPNPMNPPRRRNDPLFWLRDDARKDPAVIAHLKLEQAHFEERTADIKEFAETVYKEHISHIQETDMSAPYLHGSYMYYTREVKGLSYKIHCRVQVGKTPGKEGEEEIILDENKLAEGKSFCVVHDVKPAPPEHKLIAYSVDYSGNEVYSIRFLQDGAPDVVDGTNGDIIWGPNASCFFYTTKDAAQRDNKIWRHIMGQPQSKDVCLYTEDDPLFSAFMGKSSDGQTLLVGSASSETTEIHLLDLRNGNNHNVLETVRPREKGVRYDVELHGTDTLMILTNKDKCMNGKVVLTTRSAPSQWGNILLPHSESVFIENIAVFKTFAVFAGRRDGLTRIWTMQTGDDGSFNDATMQEIEFEEPVFTARPVFSHMKEYHTETLRLTYSSMTTPTTWFDFHVGKGTRTSVKVREVGGGFNSKNYICKRCFALAPDGTEIPLSIVHDINLDLSKPHPTMLYGYGSYGLCIEPEFGIKYLPYVDRGMIYAIAHIRGGGEMGRAWYEVGAKYLTKRNTFSDFIASAEYLIESGMTTSSLLACEGRSAGGLLIGAVLNMRPDLFRVALAGVPFVDVMTTMCDPSIPLTTGEWEEWGNPNEYKYFDYMNSYSPIDNVRAQDYPHLLIQAGLHDPRVAYWEPAKWASKLRELKTDSNELLLNMDLESGHFSASDRYKYWREMAIQQVFVLKHLGVRALLRR</sequence>
<dbReference type="SUPFAM" id="SSF50993">
    <property type="entry name" value="Peptidase/esterase 'gauge' domain"/>
    <property type="match status" value="1"/>
</dbReference>
<dbReference type="InterPro" id="IPR023302">
    <property type="entry name" value="Pept_S9A_N"/>
</dbReference>
<dbReference type="InterPro" id="IPR051543">
    <property type="entry name" value="Serine_Peptidase_S9A"/>
</dbReference>
<dbReference type="GeneID" id="39988391"/>
<dbReference type="Proteomes" id="UP000192257">
    <property type="component" value="Unassembled WGS sequence"/>
</dbReference>
<feature type="domain" description="Peptidase S9 prolyl oligopeptidase catalytic" evidence="8">
    <location>
        <begin position="503"/>
        <end position="711"/>
    </location>
</feature>
<evidence type="ECO:0000259" key="9">
    <source>
        <dbReference type="Pfam" id="PF02897"/>
    </source>
</evidence>
<evidence type="ECO:0000313" key="11">
    <source>
        <dbReference type="Proteomes" id="UP000192257"/>
    </source>
</evidence>
<evidence type="ECO:0000256" key="3">
    <source>
        <dbReference type="ARBA" id="ARBA00022670"/>
    </source>
</evidence>
<dbReference type="EC" id="3.4.21.-" evidence="7"/>